<dbReference type="Pfam" id="PF20611">
    <property type="entry name" value="DUF6801"/>
    <property type="match status" value="1"/>
</dbReference>
<dbReference type="InterPro" id="IPR046542">
    <property type="entry name" value="DUF6801"/>
</dbReference>
<keyword evidence="1" id="KW-0732">Signal</keyword>
<protein>
    <recommendedName>
        <fullName evidence="2">DUF6801 domain-containing protein</fullName>
    </recommendedName>
</protein>
<evidence type="ECO:0000259" key="2">
    <source>
        <dbReference type="Pfam" id="PF20611"/>
    </source>
</evidence>
<comment type="caution">
    <text evidence="3">The sequence shown here is derived from an EMBL/GenBank/DDBJ whole genome shotgun (WGS) entry which is preliminary data.</text>
</comment>
<dbReference type="EMBL" id="BAAATZ010000020">
    <property type="protein sequence ID" value="GAA2731824.1"/>
    <property type="molecule type" value="Genomic_DNA"/>
</dbReference>
<dbReference type="Proteomes" id="UP001501842">
    <property type="component" value="Unassembled WGS sequence"/>
</dbReference>
<evidence type="ECO:0000313" key="3">
    <source>
        <dbReference type="EMBL" id="GAA2731824.1"/>
    </source>
</evidence>
<evidence type="ECO:0000313" key="4">
    <source>
        <dbReference type="Proteomes" id="UP001501842"/>
    </source>
</evidence>
<feature type="chain" id="PRO_5045077687" description="DUF6801 domain-containing protein" evidence="1">
    <location>
        <begin position="24"/>
        <end position="419"/>
    </location>
</feature>
<dbReference type="RefSeq" id="WP_344452980.1">
    <property type="nucleotide sequence ID" value="NZ_BAAATZ010000020.1"/>
</dbReference>
<gene>
    <name evidence="3" type="ORF">GCM10010439_48220</name>
</gene>
<feature type="signal peptide" evidence="1">
    <location>
        <begin position="1"/>
        <end position="23"/>
    </location>
</feature>
<keyword evidence="4" id="KW-1185">Reference proteome</keyword>
<accession>A0ABN3UFQ8</accession>
<evidence type="ECO:0000256" key="1">
    <source>
        <dbReference type="SAM" id="SignalP"/>
    </source>
</evidence>
<organism evidence="3 4">
    <name type="scientific">Actinocorallia aurantiaca</name>
    <dbReference type="NCBI Taxonomy" id="46204"/>
    <lineage>
        <taxon>Bacteria</taxon>
        <taxon>Bacillati</taxon>
        <taxon>Actinomycetota</taxon>
        <taxon>Actinomycetes</taxon>
        <taxon>Streptosporangiales</taxon>
        <taxon>Thermomonosporaceae</taxon>
        <taxon>Actinocorallia</taxon>
    </lineage>
</organism>
<proteinExistence type="predicted"/>
<feature type="domain" description="DUF6801" evidence="2">
    <location>
        <begin position="44"/>
        <end position="186"/>
    </location>
</feature>
<reference evidence="3 4" key="1">
    <citation type="journal article" date="2019" name="Int. J. Syst. Evol. Microbiol.">
        <title>The Global Catalogue of Microorganisms (GCM) 10K type strain sequencing project: providing services to taxonomists for standard genome sequencing and annotation.</title>
        <authorList>
            <consortium name="The Broad Institute Genomics Platform"/>
            <consortium name="The Broad Institute Genome Sequencing Center for Infectious Disease"/>
            <person name="Wu L."/>
            <person name="Ma J."/>
        </authorList>
    </citation>
    <scope>NUCLEOTIDE SEQUENCE [LARGE SCALE GENOMIC DNA]</scope>
    <source>
        <strain evidence="3 4">JCM 8201</strain>
    </source>
</reference>
<name>A0ABN3UFQ8_9ACTN</name>
<sequence length="419" mass="41928">MARAGSRPAGIVLVLLLAVGAVAAEPLSGARSARAQAAEADLVYTCAFPSGPVKTGVTVSGTFPDAGTAGQPLAPGRITLKADVPRAALPAEAATVTATADLAMTLVQGTVSTATKWPAFTLPQVPVPESGDLVLTGSAAPPAVVPPKEGAAVFTAGALKLALTSRPAEGAAAAPQIVSCTPEQGSVTAVATVPVASGAVPGTPPECGKITIDPGNPGNTGCAYMTGFANVAKLGAATLLNDPAAAGHAVTNVIVHPPRGGRLLVDFQFATPLRARSTFLTFGFMPTTATIEMSQPEKGLVDLSIATGKLTVTGEMEIRITDASINGTPMRLGPNCRSRTPAKIEAVGGKDYGNPLVGGSINGSFDIPEFTGCGVGEDLSRIFSGAVSGPGNLLKLVQGPVCAPPDPGECPPRLPAPRR</sequence>